<dbReference type="OMA" id="HREPSAM"/>
<dbReference type="PaxDb" id="7159-AAEL015055-PA"/>
<accession>Q16ER2</accession>
<dbReference type="VEuPathDB" id="VectorBase:AAEL007929"/>
<dbReference type="HOGENOM" id="CLU_066737_0_0_1"/>
<name>Q16ER2_AEDAE</name>
<dbReference type="EMBL" id="CH478609">
    <property type="protein sequence ID" value="EAT32722.1"/>
    <property type="molecule type" value="Genomic_DNA"/>
</dbReference>
<keyword evidence="1" id="KW-0732">Signal</keyword>
<evidence type="ECO:0000313" key="3">
    <source>
        <dbReference type="Proteomes" id="UP000682892"/>
    </source>
</evidence>
<dbReference type="PhylomeDB" id="Q16ER2"/>
<evidence type="ECO:0000256" key="1">
    <source>
        <dbReference type="SAM" id="SignalP"/>
    </source>
</evidence>
<reference evidence="2" key="3">
    <citation type="submission" date="2012-09" db="EMBL/GenBank/DDBJ databases">
        <authorList>
            <consortium name="VectorBase"/>
        </authorList>
    </citation>
    <scope>NUCLEOTIDE SEQUENCE</scope>
    <source>
        <strain evidence="2">Liverpool</strain>
    </source>
</reference>
<dbReference type="AlphaFoldDB" id="Q16ER2"/>
<gene>
    <name evidence="2" type="ORF">AaeL_AAEL015055</name>
</gene>
<sequence length="398" mass="43164">MFLFYLLFSLAHRLARQMTSPKNCISTTSIVTSAPTTATNSCTGSTANTISTSQIPSALTVSSRILRSPSHESFSTDLSLISISVSSMASEATSVLNRSSSCLLTKTMEDKLGNLMQKDAKKNRSSTLTEKWSESNDLIRNCATLSAALGIHKSFSTTDIYQLPSDQHNLGGRLSTSELALTPFQKAGYLFDHPRLDHTSRSYSTWVAVGELATTSQLPSPHGGQSSNQVPTICNTTPTPSFTVSDLISSVNKKIRQNYIRRRLYNTYRAIERLSQSEFNLDRLEAAAFAANNFSNPGPTELVVPTTHASASPVGGKSVNLDSSPVATGSVSPAVTPAPMAAPSSKKYSSSHKSSAKKNLTFLDIESERGKPLSKYERHMLIFNWLHTIDDSPAEIEN</sequence>
<evidence type="ECO:0000313" key="2">
    <source>
        <dbReference type="EMBL" id="EAT32722.1"/>
    </source>
</evidence>
<feature type="signal peptide" evidence="1">
    <location>
        <begin position="1"/>
        <end position="17"/>
    </location>
</feature>
<reference evidence="2" key="1">
    <citation type="submission" date="2005-10" db="EMBL/GenBank/DDBJ databases">
        <authorList>
            <person name="Loftus B.J."/>
            <person name="Nene V.M."/>
            <person name="Hannick L.I."/>
            <person name="Bidwell S."/>
            <person name="Haas B."/>
            <person name="Amedeo P."/>
            <person name="Orvis J."/>
            <person name="Wortman J.R."/>
            <person name="White O.R."/>
            <person name="Salzberg S."/>
            <person name="Shumway M."/>
            <person name="Koo H."/>
            <person name="Zhao Y."/>
            <person name="Holmes M."/>
            <person name="Miller J."/>
            <person name="Schatz M."/>
            <person name="Pop M."/>
            <person name="Pai G."/>
            <person name="Utterback T."/>
            <person name="Rogers Y.-H."/>
            <person name="Kravitz S."/>
            <person name="Fraser C.M."/>
        </authorList>
    </citation>
    <scope>NUCLEOTIDE SEQUENCE</scope>
    <source>
        <strain evidence="2">Liverpool</strain>
    </source>
</reference>
<feature type="chain" id="PRO_5014307001" evidence="1">
    <location>
        <begin position="18"/>
        <end position="398"/>
    </location>
</feature>
<dbReference type="Proteomes" id="UP000682892">
    <property type="component" value="Unassembled WGS sequence"/>
</dbReference>
<organism evidence="2 3">
    <name type="scientific">Aedes aegypti</name>
    <name type="common">Yellowfever mosquito</name>
    <name type="synonym">Culex aegypti</name>
    <dbReference type="NCBI Taxonomy" id="7159"/>
    <lineage>
        <taxon>Eukaryota</taxon>
        <taxon>Metazoa</taxon>
        <taxon>Ecdysozoa</taxon>
        <taxon>Arthropoda</taxon>
        <taxon>Hexapoda</taxon>
        <taxon>Insecta</taxon>
        <taxon>Pterygota</taxon>
        <taxon>Neoptera</taxon>
        <taxon>Endopterygota</taxon>
        <taxon>Diptera</taxon>
        <taxon>Nematocera</taxon>
        <taxon>Culicoidea</taxon>
        <taxon>Culicidae</taxon>
        <taxon>Culicinae</taxon>
        <taxon>Aedini</taxon>
        <taxon>Aedes</taxon>
        <taxon>Stegomyia</taxon>
    </lineage>
</organism>
<dbReference type="eggNOG" id="ENOG502RS0R">
    <property type="taxonomic scope" value="Eukaryota"/>
</dbReference>
<proteinExistence type="predicted"/>
<reference evidence="2" key="2">
    <citation type="journal article" date="2007" name="Science">
        <title>Genome sequence of Aedes aegypti, a major arbovirus vector.</title>
        <authorList>
            <person name="Nene V."/>
            <person name="Wortman J.R."/>
            <person name="Lawson D."/>
            <person name="Haas B."/>
            <person name="Kodira C."/>
            <person name="Tu Z.J."/>
            <person name="Loftus B."/>
            <person name="Xi Z."/>
            <person name="Megy K."/>
            <person name="Grabherr M."/>
            <person name="Ren Q."/>
            <person name="Zdobnov E.M."/>
            <person name="Lobo N.F."/>
            <person name="Campbell K.S."/>
            <person name="Brown S.E."/>
            <person name="Bonaldo M.F."/>
            <person name="Zhu J."/>
            <person name="Sinkins S.P."/>
            <person name="Hogenkamp D.G."/>
            <person name="Amedeo P."/>
            <person name="Arensburger P."/>
            <person name="Atkinson P.W."/>
            <person name="Bidwell S."/>
            <person name="Biedler J."/>
            <person name="Birney E."/>
            <person name="Bruggner R.V."/>
            <person name="Costas J."/>
            <person name="Coy M.R."/>
            <person name="Crabtree J."/>
            <person name="Crawford M."/>
            <person name="Debruyn B."/>
            <person name="Decaprio D."/>
            <person name="Eiglmeier K."/>
            <person name="Eisenstadt E."/>
            <person name="El-Dorry H."/>
            <person name="Gelbart W.M."/>
            <person name="Gomes S.L."/>
            <person name="Hammond M."/>
            <person name="Hannick L.I."/>
            <person name="Hogan J.R."/>
            <person name="Holmes M.H."/>
            <person name="Jaffe D."/>
            <person name="Johnston J.S."/>
            <person name="Kennedy R.C."/>
            <person name="Koo H."/>
            <person name="Kravitz S."/>
            <person name="Kriventseva E.V."/>
            <person name="Kulp D."/>
            <person name="Labutti K."/>
            <person name="Lee E."/>
            <person name="Li S."/>
            <person name="Lovin D.D."/>
            <person name="Mao C."/>
            <person name="Mauceli E."/>
            <person name="Menck C.F."/>
            <person name="Miller J.R."/>
            <person name="Montgomery P."/>
            <person name="Mori A."/>
            <person name="Nascimento A.L."/>
            <person name="Naveira H.F."/>
            <person name="Nusbaum C."/>
            <person name="O'leary S."/>
            <person name="Orvis J."/>
            <person name="Pertea M."/>
            <person name="Quesneville H."/>
            <person name="Reidenbach K.R."/>
            <person name="Rogers Y.H."/>
            <person name="Roth C.W."/>
            <person name="Schneider J.R."/>
            <person name="Schatz M."/>
            <person name="Shumway M."/>
            <person name="Stanke M."/>
            <person name="Stinson E.O."/>
            <person name="Tubio J.M."/>
            <person name="Vanzee J.P."/>
            <person name="Verjovski-Almeida S."/>
            <person name="Werner D."/>
            <person name="White O."/>
            <person name="Wyder S."/>
            <person name="Zeng Q."/>
            <person name="Zhao Q."/>
            <person name="Zhao Y."/>
            <person name="Hill C.A."/>
            <person name="Raikhel A.S."/>
            <person name="Soares M.B."/>
            <person name="Knudson D.L."/>
            <person name="Lee N.H."/>
            <person name="Galagan J."/>
            <person name="Salzberg S.L."/>
            <person name="Paulsen I.T."/>
            <person name="Dimopoulos G."/>
            <person name="Collins F.H."/>
            <person name="Birren B."/>
            <person name="Fraser-Liggett C.M."/>
            <person name="Severson D.W."/>
        </authorList>
    </citation>
    <scope>NUCLEOTIDE SEQUENCE [LARGE SCALE GENOMIC DNA]</scope>
    <source>
        <strain evidence="2">Liverpool</strain>
    </source>
</reference>
<protein>
    <submittedName>
        <fullName evidence="2">AAEL015055-PA</fullName>
    </submittedName>
</protein>